<evidence type="ECO:0000313" key="2">
    <source>
        <dbReference type="Proteomes" id="UP001144612"/>
    </source>
</evidence>
<keyword evidence="2" id="KW-1185">Reference proteome</keyword>
<name>A0ABT4D9L5_9CLOT</name>
<reference evidence="1" key="1">
    <citation type="submission" date="2022-12" db="EMBL/GenBank/DDBJ databases">
        <title>Clostridium sp. nov., isolated from industrial wastewater.</title>
        <authorList>
            <person name="Jiayan W."/>
        </authorList>
    </citation>
    <scope>NUCLEOTIDE SEQUENCE</scope>
    <source>
        <strain evidence="1">ZC22-4</strain>
    </source>
</reference>
<proteinExistence type="predicted"/>
<dbReference type="Proteomes" id="UP001144612">
    <property type="component" value="Unassembled WGS sequence"/>
</dbReference>
<accession>A0ABT4D9L5</accession>
<organism evidence="1 2">
    <name type="scientific">Clostridium brassicae</name>
    <dbReference type="NCBI Taxonomy" id="2999072"/>
    <lineage>
        <taxon>Bacteria</taxon>
        <taxon>Bacillati</taxon>
        <taxon>Bacillota</taxon>
        <taxon>Clostridia</taxon>
        <taxon>Eubacteriales</taxon>
        <taxon>Clostridiaceae</taxon>
        <taxon>Clostridium</taxon>
    </lineage>
</organism>
<dbReference type="RefSeq" id="WP_268060322.1">
    <property type="nucleotide sequence ID" value="NZ_JAPQFJ010000003.1"/>
</dbReference>
<comment type="caution">
    <text evidence="1">The sequence shown here is derived from an EMBL/GenBank/DDBJ whole genome shotgun (WGS) entry which is preliminary data.</text>
</comment>
<sequence length="47" mass="5459">MEFKVIVNYPTTEEGKRELEKSQAESVLNVLNQILTPEQLEKLISRL</sequence>
<evidence type="ECO:0000313" key="1">
    <source>
        <dbReference type="EMBL" id="MCY6957921.1"/>
    </source>
</evidence>
<gene>
    <name evidence="1" type="ORF">OW729_04795</name>
</gene>
<dbReference type="EMBL" id="JAPQFJ010000003">
    <property type="protein sequence ID" value="MCY6957921.1"/>
    <property type="molecule type" value="Genomic_DNA"/>
</dbReference>
<protein>
    <submittedName>
        <fullName evidence="1">Uncharacterized protein</fullName>
    </submittedName>
</protein>